<dbReference type="Pfam" id="PF00990">
    <property type="entry name" value="GGDEF"/>
    <property type="match status" value="1"/>
</dbReference>
<dbReference type="Proteomes" id="UP000231019">
    <property type="component" value="Unassembled WGS sequence"/>
</dbReference>
<dbReference type="InterPro" id="IPR000160">
    <property type="entry name" value="GGDEF_dom"/>
</dbReference>
<dbReference type="Gene3D" id="3.30.70.270">
    <property type="match status" value="1"/>
</dbReference>
<gene>
    <name evidence="2" type="ORF">COW36_02645</name>
</gene>
<dbReference type="SUPFAM" id="SSF55073">
    <property type="entry name" value="Nucleotide cyclase"/>
    <property type="match status" value="1"/>
</dbReference>
<evidence type="ECO:0000313" key="3">
    <source>
        <dbReference type="Proteomes" id="UP000231019"/>
    </source>
</evidence>
<protein>
    <recommendedName>
        <fullName evidence="1">GGDEF domain-containing protein</fullName>
    </recommendedName>
</protein>
<proteinExistence type="predicted"/>
<dbReference type="PANTHER" id="PTHR45138:SF9">
    <property type="entry name" value="DIGUANYLATE CYCLASE DGCM-RELATED"/>
    <property type="match status" value="1"/>
</dbReference>
<dbReference type="SMART" id="SM00267">
    <property type="entry name" value="GGDEF"/>
    <property type="match status" value="1"/>
</dbReference>
<dbReference type="PROSITE" id="PS50887">
    <property type="entry name" value="GGDEF"/>
    <property type="match status" value="1"/>
</dbReference>
<dbReference type="InterPro" id="IPR050469">
    <property type="entry name" value="Diguanylate_Cyclase"/>
</dbReference>
<accession>A0A2M7GAT3</accession>
<name>A0A2M7GAT3_9BACT</name>
<evidence type="ECO:0000313" key="2">
    <source>
        <dbReference type="EMBL" id="PIW19027.1"/>
    </source>
</evidence>
<dbReference type="AlphaFoldDB" id="A0A2M7GAT3"/>
<dbReference type="NCBIfam" id="TIGR00254">
    <property type="entry name" value="GGDEF"/>
    <property type="match status" value="1"/>
</dbReference>
<dbReference type="InterPro" id="IPR029787">
    <property type="entry name" value="Nucleotide_cyclase"/>
</dbReference>
<dbReference type="PANTHER" id="PTHR45138">
    <property type="entry name" value="REGULATORY COMPONENTS OF SENSORY TRANSDUCTION SYSTEM"/>
    <property type="match status" value="1"/>
</dbReference>
<dbReference type="GO" id="GO:0052621">
    <property type="term" value="F:diguanylate cyclase activity"/>
    <property type="evidence" value="ECO:0007669"/>
    <property type="project" value="TreeGrafter"/>
</dbReference>
<dbReference type="GO" id="GO:0043709">
    <property type="term" value="P:cell adhesion involved in single-species biofilm formation"/>
    <property type="evidence" value="ECO:0007669"/>
    <property type="project" value="TreeGrafter"/>
</dbReference>
<dbReference type="InterPro" id="IPR043128">
    <property type="entry name" value="Rev_trsase/Diguanyl_cyclase"/>
</dbReference>
<comment type="caution">
    <text evidence="2">The sequence shown here is derived from an EMBL/GenBank/DDBJ whole genome shotgun (WGS) entry which is preliminary data.</text>
</comment>
<dbReference type="GO" id="GO:1902201">
    <property type="term" value="P:negative regulation of bacterial-type flagellum-dependent cell motility"/>
    <property type="evidence" value="ECO:0007669"/>
    <property type="project" value="TreeGrafter"/>
</dbReference>
<organism evidence="2 3">
    <name type="scientific">bacterium (Candidatus Blackallbacteria) CG17_big_fil_post_rev_8_21_14_2_50_48_46</name>
    <dbReference type="NCBI Taxonomy" id="2014261"/>
    <lineage>
        <taxon>Bacteria</taxon>
        <taxon>Candidatus Blackallbacteria</taxon>
    </lineage>
</organism>
<dbReference type="FunFam" id="3.30.70.270:FF:000001">
    <property type="entry name" value="Diguanylate cyclase domain protein"/>
    <property type="match status" value="1"/>
</dbReference>
<feature type="domain" description="GGDEF" evidence="1">
    <location>
        <begin position="348"/>
        <end position="482"/>
    </location>
</feature>
<dbReference type="EMBL" id="PFFQ01000006">
    <property type="protein sequence ID" value="PIW19027.1"/>
    <property type="molecule type" value="Genomic_DNA"/>
</dbReference>
<reference evidence="2 3" key="1">
    <citation type="submission" date="2017-09" db="EMBL/GenBank/DDBJ databases">
        <title>Depth-based differentiation of microbial function through sediment-hosted aquifers and enrichment of novel symbionts in the deep terrestrial subsurface.</title>
        <authorList>
            <person name="Probst A.J."/>
            <person name="Ladd B."/>
            <person name="Jarett J.K."/>
            <person name="Geller-Mcgrath D.E."/>
            <person name="Sieber C.M."/>
            <person name="Emerson J.B."/>
            <person name="Anantharaman K."/>
            <person name="Thomas B.C."/>
            <person name="Malmstrom R."/>
            <person name="Stieglmeier M."/>
            <person name="Klingl A."/>
            <person name="Woyke T."/>
            <person name="Ryan C.M."/>
            <person name="Banfield J.F."/>
        </authorList>
    </citation>
    <scope>NUCLEOTIDE SEQUENCE [LARGE SCALE GENOMIC DNA]</scope>
    <source>
        <strain evidence="2">CG17_big_fil_post_rev_8_21_14_2_50_48_46</strain>
    </source>
</reference>
<evidence type="ECO:0000259" key="1">
    <source>
        <dbReference type="PROSITE" id="PS50887"/>
    </source>
</evidence>
<sequence length="488" mass="56822">MKKQQNKSPQWLEDFQLFLAEKQWQHFFSDSEWQELLALSQKESWDTRAQSNFWERLLINWETRNLVKSRYVYPQVRQILQKYIELLHRDQGWSLEQMNNLLFALAETQIDQQRKQLIFWNFEYEKKAERSQITESENEHAQAEFYNLRKLTEYISQKTLQTEKEVIHHALDGLMGILDADYTALFLGEDPRSTKGTFYVCRQGQLEIFPDFQLSNNSFWKIYLRSIHKRTDSQLAETMMSDGFGSAAEKSVHDLFPETQSLLIQHLRLPDLLNGFILACSQEAFAFDGFRQFFHVIATTVAHTIQNTRLHARINEMAIRDAVTGLYNRHHIDERLRHSFAISKRYNRELSLIMVDIDHFKACNDTYGHQAGDVVLREVAQLMQNRLRATDVIGRYGGEEFMIILQETGHPGAKIVAENLVRKVHQSLLDIGLEDPIKVTVSAGFASYPSDVLSADQLVHLADMGLYEAKHQGRNRVCYTGSVQDVLQ</sequence>
<dbReference type="GO" id="GO:0005886">
    <property type="term" value="C:plasma membrane"/>
    <property type="evidence" value="ECO:0007669"/>
    <property type="project" value="TreeGrafter"/>
</dbReference>
<dbReference type="CDD" id="cd01949">
    <property type="entry name" value="GGDEF"/>
    <property type="match status" value="1"/>
</dbReference>